<dbReference type="Proteomes" id="UP000054937">
    <property type="component" value="Unassembled WGS sequence"/>
</dbReference>
<dbReference type="InterPro" id="IPR036909">
    <property type="entry name" value="Cyt_c-like_dom_sf"/>
</dbReference>
<comment type="subcellular location">
    <subcellularLocation>
        <location evidence="1">Membrane</location>
    </subcellularLocation>
</comment>
<feature type="binding site" description="covalent" evidence="8">
    <location>
        <position position="85"/>
    </location>
    <ligand>
        <name>heme c</name>
        <dbReference type="ChEBI" id="CHEBI:61717"/>
    </ligand>
</feature>
<keyword evidence="4 8" id="KW-0479">Metal-binding</keyword>
<dbReference type="PANTHER" id="PTHR10266:SF3">
    <property type="entry name" value="CYTOCHROME C1, HEME PROTEIN, MITOCHONDRIAL"/>
    <property type="match status" value="1"/>
</dbReference>
<dbReference type="PANTHER" id="PTHR10266">
    <property type="entry name" value="CYTOCHROME C1"/>
    <property type="match status" value="1"/>
</dbReference>
<name>A0A0V0Q9C6_PSEPJ</name>
<accession>A0A0V0Q9C6</accession>
<dbReference type="AlphaFoldDB" id="A0A0V0Q9C6"/>
<keyword evidence="6 8" id="KW-0408">Iron</keyword>
<keyword evidence="7" id="KW-0472">Membrane</keyword>
<evidence type="ECO:0000256" key="4">
    <source>
        <dbReference type="ARBA" id="ARBA00022723"/>
    </source>
</evidence>
<evidence type="ECO:0000256" key="2">
    <source>
        <dbReference type="ARBA" id="ARBA00022617"/>
    </source>
</evidence>
<evidence type="ECO:0000313" key="9">
    <source>
        <dbReference type="EMBL" id="KRW98848.1"/>
    </source>
</evidence>
<organism evidence="9 10">
    <name type="scientific">Pseudocohnilembus persalinus</name>
    <name type="common">Ciliate</name>
    <dbReference type="NCBI Taxonomy" id="266149"/>
    <lineage>
        <taxon>Eukaryota</taxon>
        <taxon>Sar</taxon>
        <taxon>Alveolata</taxon>
        <taxon>Ciliophora</taxon>
        <taxon>Intramacronucleata</taxon>
        <taxon>Oligohymenophorea</taxon>
        <taxon>Scuticociliatia</taxon>
        <taxon>Philasterida</taxon>
        <taxon>Pseudocohnilembidae</taxon>
        <taxon>Pseudocohnilembus</taxon>
    </lineage>
</organism>
<dbReference type="SUPFAM" id="SSF46626">
    <property type="entry name" value="Cytochrome c"/>
    <property type="match status" value="1"/>
</dbReference>
<keyword evidence="2 8" id="KW-0349">Heme</keyword>
<dbReference type="OrthoDB" id="296586at2759"/>
<evidence type="ECO:0000256" key="1">
    <source>
        <dbReference type="ARBA" id="ARBA00004370"/>
    </source>
</evidence>
<dbReference type="GO" id="GO:0046872">
    <property type="term" value="F:metal ion binding"/>
    <property type="evidence" value="ECO:0007669"/>
    <property type="project" value="UniProtKB-KW"/>
</dbReference>
<dbReference type="GO" id="GO:0016020">
    <property type="term" value="C:membrane"/>
    <property type="evidence" value="ECO:0007669"/>
    <property type="project" value="UniProtKB-SubCell"/>
</dbReference>
<dbReference type="InParanoid" id="A0A0V0Q9C6"/>
<dbReference type="GO" id="GO:0005739">
    <property type="term" value="C:mitochondrion"/>
    <property type="evidence" value="ECO:0007669"/>
    <property type="project" value="GOC"/>
</dbReference>
<gene>
    <name evidence="9" type="ORF">PPERSA_04781</name>
</gene>
<feature type="binding site" description="covalent" evidence="8">
    <location>
        <position position="211"/>
    </location>
    <ligand>
        <name>heme c</name>
        <dbReference type="ChEBI" id="CHEBI:61717"/>
    </ligand>
</feature>
<proteinExistence type="predicted"/>
<dbReference type="FunFam" id="1.10.760.10:FF:000059">
    <property type="entry name" value="Uncharacterized protein"/>
    <property type="match status" value="1"/>
</dbReference>
<keyword evidence="10" id="KW-1185">Reference proteome</keyword>
<dbReference type="GO" id="GO:0006122">
    <property type="term" value="P:mitochondrial electron transport, ubiquinol to cytochrome c"/>
    <property type="evidence" value="ECO:0007669"/>
    <property type="project" value="TreeGrafter"/>
</dbReference>
<dbReference type="PRINTS" id="PR00603">
    <property type="entry name" value="CYTOCHROMEC1"/>
</dbReference>
<evidence type="ECO:0000256" key="6">
    <source>
        <dbReference type="ARBA" id="ARBA00023004"/>
    </source>
</evidence>
<dbReference type="Pfam" id="PF02167">
    <property type="entry name" value="Cytochrom_C1"/>
    <property type="match status" value="1"/>
</dbReference>
<evidence type="ECO:0000256" key="5">
    <source>
        <dbReference type="ARBA" id="ARBA00022989"/>
    </source>
</evidence>
<feature type="binding site" description="covalent" evidence="8">
    <location>
        <position position="86"/>
    </location>
    <ligand>
        <name>heme c</name>
        <dbReference type="ChEBI" id="CHEBI:61717"/>
    </ligand>
</feature>
<dbReference type="OMA" id="QLHDGMI"/>
<dbReference type="Gene3D" id="1.10.760.10">
    <property type="entry name" value="Cytochrome c-like domain"/>
    <property type="match status" value="1"/>
</dbReference>
<evidence type="ECO:0000256" key="8">
    <source>
        <dbReference type="PIRSR" id="PIRSR602326-1"/>
    </source>
</evidence>
<evidence type="ECO:0000313" key="10">
    <source>
        <dbReference type="Proteomes" id="UP000054937"/>
    </source>
</evidence>
<keyword evidence="3" id="KW-0812">Transmembrane</keyword>
<evidence type="ECO:0000256" key="7">
    <source>
        <dbReference type="ARBA" id="ARBA00023136"/>
    </source>
</evidence>
<protein>
    <submittedName>
        <fullName evidence="9">Cytochrome c-like domain</fullName>
    </submittedName>
</protein>
<comment type="caution">
    <text evidence="9">The sequence shown here is derived from an EMBL/GenBank/DDBJ whole genome shotgun (WGS) entry which is preliminary data.</text>
</comment>
<comment type="cofactor">
    <cofactor evidence="8">
        <name>heme c</name>
        <dbReference type="ChEBI" id="CHEBI:61717"/>
    </cofactor>
    <text evidence="8">Binds 1 heme c group covalently per subunit.</text>
</comment>
<keyword evidence="5" id="KW-1133">Transmembrane helix</keyword>
<evidence type="ECO:0000256" key="3">
    <source>
        <dbReference type="ARBA" id="ARBA00022692"/>
    </source>
</evidence>
<dbReference type="GO" id="GO:0009055">
    <property type="term" value="F:electron transfer activity"/>
    <property type="evidence" value="ECO:0007669"/>
    <property type="project" value="InterPro"/>
</dbReference>
<dbReference type="EMBL" id="LDAU01000227">
    <property type="protein sequence ID" value="KRW98848.1"/>
    <property type="molecule type" value="Genomic_DNA"/>
</dbReference>
<reference evidence="9 10" key="1">
    <citation type="journal article" date="2015" name="Sci. Rep.">
        <title>Genome of the facultative scuticociliatosis pathogen Pseudocohnilembus persalinus provides insight into its virulence through horizontal gene transfer.</title>
        <authorList>
            <person name="Xiong J."/>
            <person name="Wang G."/>
            <person name="Cheng J."/>
            <person name="Tian M."/>
            <person name="Pan X."/>
            <person name="Warren A."/>
            <person name="Jiang C."/>
            <person name="Yuan D."/>
            <person name="Miao W."/>
        </authorList>
    </citation>
    <scope>NUCLEOTIDE SEQUENCE [LARGE SCALE GENOMIC DNA]</scope>
    <source>
        <strain evidence="9">36N120E</strain>
    </source>
</reference>
<dbReference type="InterPro" id="IPR002326">
    <property type="entry name" value="Cyt_c1"/>
</dbReference>
<feature type="binding site" description="covalent" evidence="8">
    <location>
        <position position="82"/>
    </location>
    <ligand>
        <name>heme c</name>
        <dbReference type="ChEBI" id="CHEBI:61717"/>
    </ligand>
</feature>
<sequence>MQALAFAGVVGLALNKEALQDKVQNFVYRDDIGAFWGIKGYEEQVSEVGTHRGHHTWPSESFLGTFDSGSVRRGFLVFSRNCGNCHGIIYKKYDILLDKAYKQLELASFVADNFTIHPAHHHFKQYYYQEWDERDRVISDRIYPPYYSQDQAKTANGGVWPTDFSKIRMRPGSINYVYNISTGYHFKPPFGIEVPKGKAFNPYFDHMIIGMPRQLHDGMIDYEDGTPASTPQMAYDVTNFLYYIQRRDGRKKPDRVVRSYMVLTGFALLFPFKYFKTKAFYRNLLSVRWEMYQVRDGLYYKHWKTGQYNGRAYQFRSAMWA</sequence>
<dbReference type="GO" id="GO:0020037">
    <property type="term" value="F:heme binding"/>
    <property type="evidence" value="ECO:0007669"/>
    <property type="project" value="InterPro"/>
</dbReference>